<dbReference type="PROSITE" id="PS50928">
    <property type="entry name" value="ABC_TM1"/>
    <property type="match status" value="1"/>
</dbReference>
<feature type="transmembrane region" description="Helical" evidence="7">
    <location>
        <begin position="360"/>
        <end position="382"/>
    </location>
</feature>
<protein>
    <submittedName>
        <fullName evidence="10">Transporter</fullName>
    </submittedName>
</protein>
<dbReference type="GO" id="GO:0055085">
    <property type="term" value="P:transmembrane transport"/>
    <property type="evidence" value="ECO:0007669"/>
    <property type="project" value="InterPro"/>
</dbReference>
<evidence type="ECO:0000313" key="10">
    <source>
        <dbReference type="EMBL" id="BBJ44656.1"/>
    </source>
</evidence>
<name>A0A499V8Q9_9ACTN</name>
<keyword evidence="6 7" id="KW-0472">Membrane</keyword>
<gene>
    <name evidence="10" type="ORF">SSPO_073740</name>
</gene>
<dbReference type="InterPro" id="IPR035906">
    <property type="entry name" value="MetI-like_sf"/>
</dbReference>
<comment type="subcellular location">
    <subcellularLocation>
        <location evidence="1 7">Cell membrane</location>
        <topology evidence="1 7">Multi-pass membrane protein</topology>
    </subcellularLocation>
</comment>
<feature type="domain" description="ABC transmembrane type-1" evidence="9">
    <location>
        <begin position="168"/>
        <end position="381"/>
    </location>
</feature>
<evidence type="ECO:0000256" key="1">
    <source>
        <dbReference type="ARBA" id="ARBA00004651"/>
    </source>
</evidence>
<dbReference type="CDD" id="cd06261">
    <property type="entry name" value="TM_PBP2"/>
    <property type="match status" value="1"/>
</dbReference>
<sequence length="392" mass="43111">MDSPAARYERGYGALYQEQMTQADTGCDFRFLARPGRCPNPTRADASSSAPNFFDRDTERHSVSASRKRFTDPYPVDSENGEAVMADAVAKPPRVTRRRTGGPARRLPYLLIAPAGLLMLGFIAYPMLSVLYYSLRNYNVTKPWRNGYAGFDNFTRILTDDPQFWDTLVFSGKWVVTEVLLQLLLGLALALLVHQTFLGRGLARALVFSPWAVSGVLTTTIWMLLYNPSTGISRYLADAGIGSYGTSVLSDTGTVFWAAVVAELWRGVPFFAILILADLQSIPQDLYEAASVDGAGRARRFFHITLPHLKDAIILSTLLRGVWEFNNVDLLYTLTGGGPAGQTTTLPLYVANTGINGHDFGYASALTTVAFVILLFCSILYLRLSKFGGDAK</sequence>
<dbReference type="SUPFAM" id="SSF161098">
    <property type="entry name" value="MetI-like"/>
    <property type="match status" value="1"/>
</dbReference>
<feature type="transmembrane region" description="Helical" evidence="7">
    <location>
        <begin position="107"/>
        <end position="135"/>
    </location>
</feature>
<evidence type="ECO:0000256" key="8">
    <source>
        <dbReference type="SAM" id="MobiDB-lite"/>
    </source>
</evidence>
<dbReference type="Gene3D" id="1.10.3720.10">
    <property type="entry name" value="MetI-like"/>
    <property type="match status" value="1"/>
</dbReference>
<evidence type="ECO:0000256" key="6">
    <source>
        <dbReference type="ARBA" id="ARBA00023136"/>
    </source>
</evidence>
<accession>A0A499V8Q9</accession>
<evidence type="ECO:0000256" key="7">
    <source>
        <dbReference type="RuleBase" id="RU363032"/>
    </source>
</evidence>
<feature type="region of interest" description="Disordered" evidence="8">
    <location>
        <begin position="40"/>
        <end position="72"/>
    </location>
</feature>
<dbReference type="GO" id="GO:0005886">
    <property type="term" value="C:plasma membrane"/>
    <property type="evidence" value="ECO:0007669"/>
    <property type="project" value="UniProtKB-SubCell"/>
</dbReference>
<evidence type="ECO:0000259" key="9">
    <source>
        <dbReference type="PROSITE" id="PS50928"/>
    </source>
</evidence>
<dbReference type="InterPro" id="IPR000515">
    <property type="entry name" value="MetI-like"/>
</dbReference>
<keyword evidence="2 7" id="KW-0813">Transport</keyword>
<feature type="transmembrane region" description="Helical" evidence="7">
    <location>
        <begin position="205"/>
        <end position="225"/>
    </location>
</feature>
<evidence type="ECO:0000256" key="4">
    <source>
        <dbReference type="ARBA" id="ARBA00022692"/>
    </source>
</evidence>
<evidence type="ECO:0000256" key="2">
    <source>
        <dbReference type="ARBA" id="ARBA00022448"/>
    </source>
</evidence>
<dbReference type="PANTHER" id="PTHR43005:SF2">
    <property type="entry name" value="INTEGRAL MEMBRANE SUGAR TRANSPORT PROTEIN"/>
    <property type="match status" value="1"/>
</dbReference>
<dbReference type="Proteomes" id="UP000463951">
    <property type="component" value="Chromosome"/>
</dbReference>
<dbReference type="PANTHER" id="PTHR43005">
    <property type="entry name" value="BLR7065 PROTEIN"/>
    <property type="match status" value="1"/>
</dbReference>
<reference evidence="10 11" key="1">
    <citation type="journal article" date="2020" name="Int. J. Syst. Evol. Microbiol.">
        <title>Reclassification of Streptomyces castelarensis and Streptomyces sporoclivatus as later heterotypic synonyms of Streptomyces antimycoticus.</title>
        <authorList>
            <person name="Komaki H."/>
            <person name="Tamura T."/>
        </authorList>
    </citation>
    <scope>NUCLEOTIDE SEQUENCE [LARGE SCALE GENOMIC DNA]</scope>
    <source>
        <strain evidence="10 11">NBRC 100767</strain>
    </source>
</reference>
<dbReference type="Pfam" id="PF00528">
    <property type="entry name" value="BPD_transp_1"/>
    <property type="match status" value="1"/>
</dbReference>
<evidence type="ECO:0000313" key="11">
    <source>
        <dbReference type="Proteomes" id="UP000463951"/>
    </source>
</evidence>
<evidence type="ECO:0000256" key="3">
    <source>
        <dbReference type="ARBA" id="ARBA00022475"/>
    </source>
</evidence>
<evidence type="ECO:0000256" key="5">
    <source>
        <dbReference type="ARBA" id="ARBA00022989"/>
    </source>
</evidence>
<organism evidence="10 11">
    <name type="scientific">Streptomyces antimycoticus</name>
    <dbReference type="NCBI Taxonomy" id="68175"/>
    <lineage>
        <taxon>Bacteria</taxon>
        <taxon>Bacillati</taxon>
        <taxon>Actinomycetota</taxon>
        <taxon>Actinomycetes</taxon>
        <taxon>Kitasatosporales</taxon>
        <taxon>Streptomycetaceae</taxon>
        <taxon>Streptomyces</taxon>
        <taxon>Streptomyces violaceusniger group</taxon>
    </lineage>
</organism>
<keyword evidence="3" id="KW-1003">Cell membrane</keyword>
<keyword evidence="5 7" id="KW-1133">Transmembrane helix</keyword>
<dbReference type="EMBL" id="AP019620">
    <property type="protein sequence ID" value="BBJ44656.1"/>
    <property type="molecule type" value="Genomic_DNA"/>
</dbReference>
<keyword evidence="4 7" id="KW-0812">Transmembrane</keyword>
<proteinExistence type="inferred from homology"/>
<dbReference type="AlphaFoldDB" id="A0A499V8Q9"/>
<feature type="transmembrane region" description="Helical" evidence="7">
    <location>
        <begin position="174"/>
        <end position="193"/>
    </location>
</feature>
<comment type="similarity">
    <text evidence="7">Belongs to the binding-protein-dependent transport system permease family.</text>
</comment>